<dbReference type="STRING" id="643562.Daes_2192"/>
<protein>
    <recommendedName>
        <fullName evidence="3">Shikimate kinase</fullName>
    </recommendedName>
</protein>
<dbReference type="Proteomes" id="UP000002191">
    <property type="component" value="Chromosome"/>
</dbReference>
<dbReference type="OrthoDB" id="5464855at2"/>
<dbReference type="AlphaFoldDB" id="E6VSV4"/>
<dbReference type="SUPFAM" id="SSF52540">
    <property type="entry name" value="P-loop containing nucleoside triphosphate hydrolases"/>
    <property type="match status" value="1"/>
</dbReference>
<evidence type="ECO:0008006" key="3">
    <source>
        <dbReference type="Google" id="ProtNLM"/>
    </source>
</evidence>
<keyword evidence="2" id="KW-1185">Reference proteome</keyword>
<dbReference type="EMBL" id="CP002431">
    <property type="protein sequence ID" value="ADU63198.1"/>
    <property type="molecule type" value="Genomic_DNA"/>
</dbReference>
<organism evidence="1 2">
    <name type="scientific">Pseudodesulfovibrio aespoeensis (strain ATCC 700646 / DSM 10631 / Aspo-2)</name>
    <name type="common">Desulfovibrio aespoeensis</name>
    <dbReference type="NCBI Taxonomy" id="643562"/>
    <lineage>
        <taxon>Bacteria</taxon>
        <taxon>Pseudomonadati</taxon>
        <taxon>Thermodesulfobacteriota</taxon>
        <taxon>Desulfovibrionia</taxon>
        <taxon>Desulfovibrionales</taxon>
        <taxon>Desulfovibrionaceae</taxon>
    </lineage>
</organism>
<name>E6VSV4_PSEA9</name>
<gene>
    <name evidence="1" type="ordered locus">Daes_2192</name>
</gene>
<reference evidence="2" key="1">
    <citation type="submission" date="2010-12" db="EMBL/GenBank/DDBJ databases">
        <title>Complete sequence of Desulfovibrio aespoeensis Aspo-2.</title>
        <authorList>
            <consortium name="US DOE Joint Genome Institute"/>
            <person name="Lucas S."/>
            <person name="Copeland A."/>
            <person name="Lapidus A."/>
            <person name="Cheng J.-F."/>
            <person name="Goodwin L."/>
            <person name="Pitluck S."/>
            <person name="Chertkov O."/>
            <person name="Misra M."/>
            <person name="Detter J.C."/>
            <person name="Han C."/>
            <person name="Tapia R."/>
            <person name="Land M."/>
            <person name="Hauser L."/>
            <person name="Kyrpides N."/>
            <person name="Ivanova N."/>
            <person name="Ovchinnikova G."/>
            <person name="Pedersen K."/>
            <person name="Jagevall S."/>
            <person name="Hazen T."/>
            <person name="Woyke T."/>
        </authorList>
    </citation>
    <scope>NUCLEOTIDE SEQUENCE [LARGE SCALE GENOMIC DNA]</scope>
    <source>
        <strain evidence="2">ATCC 700646 / DSM 10631 / Aspo-2</strain>
    </source>
</reference>
<dbReference type="RefSeq" id="WP_013515110.1">
    <property type="nucleotide sequence ID" value="NC_014844.1"/>
</dbReference>
<dbReference type="KEGG" id="das:Daes_2192"/>
<accession>E6VSV4</accession>
<dbReference type="InterPro" id="IPR027417">
    <property type="entry name" value="P-loop_NTPase"/>
</dbReference>
<evidence type="ECO:0000313" key="1">
    <source>
        <dbReference type="EMBL" id="ADU63198.1"/>
    </source>
</evidence>
<proteinExistence type="predicted"/>
<dbReference type="eggNOG" id="ENOG5030HR5">
    <property type="taxonomic scope" value="Bacteria"/>
</dbReference>
<reference evidence="1 2" key="2">
    <citation type="journal article" date="2014" name="Genome Announc.">
        <title>Complete Genome Sequence of the Subsurface, Mesophilic Sulfate-Reducing Bacterium Desulfovibrio aespoeensis Aspo-2.</title>
        <authorList>
            <person name="Pedersen K."/>
            <person name="Bengtsson A."/>
            <person name="Edlund J."/>
            <person name="Rabe L."/>
            <person name="Hazen T."/>
            <person name="Chakraborty R."/>
            <person name="Goodwin L."/>
            <person name="Shapiro N."/>
        </authorList>
    </citation>
    <scope>NUCLEOTIDE SEQUENCE [LARGE SCALE GENOMIC DNA]</scope>
    <source>
        <strain evidence="2">ATCC 700646 / DSM 10631 / Aspo-2</strain>
    </source>
</reference>
<evidence type="ECO:0000313" key="2">
    <source>
        <dbReference type="Proteomes" id="UP000002191"/>
    </source>
</evidence>
<sequence length="179" mass="19311">MQYDHMIREVAEVEDAGATRKHGRGERREDYPDAWADTGRIILVGLPGSNRALLAGLLAERTGLGAVRPADGGEALAALAGPPAIIILDDALVADQDIQPRIHGAGKVFYLMVDSRTLAQRTTKAESGLETGDVEQAWRELSARLAVMEPVFYGVLHFILQGANPPEALVEDALEKIAY</sequence>
<dbReference type="HOGENOM" id="CLU_1530169_0_0_7"/>